<comment type="caution">
    <text evidence="2">The sequence shown here is derived from an EMBL/GenBank/DDBJ whole genome shotgun (WGS) entry which is preliminary data.</text>
</comment>
<evidence type="ECO:0000313" key="2">
    <source>
        <dbReference type="EMBL" id="KTB12398.1"/>
    </source>
</evidence>
<dbReference type="VEuPathDB" id="FungiDB:GWK60_F01133"/>
<dbReference type="PANTHER" id="PTHR31014:SF0">
    <property type="entry name" value="MITOCHONDRIAL TRANSLATION SYSTEM COMPONENT PET127-RELATED"/>
    <property type="match status" value="1"/>
</dbReference>
<feature type="compositionally biased region" description="Polar residues" evidence="1">
    <location>
        <begin position="54"/>
        <end position="74"/>
    </location>
</feature>
<accession>A0A0W0DKT2</accession>
<proteinExistence type="predicted"/>
<dbReference type="VEuPathDB" id="FungiDB:B1J91_F01331g"/>
<gene>
    <name evidence="2" type="ORF">AO440_001158</name>
</gene>
<reference evidence="2 3" key="1">
    <citation type="submission" date="2015-10" db="EMBL/GenBank/DDBJ databases">
        <title>Draft genomes sequences of Candida glabrata isolates 1A, 1B, 2A, 2B, 3A and 3B.</title>
        <authorList>
            <person name="Haavelsrud O.E."/>
            <person name="Gaustad P."/>
        </authorList>
    </citation>
    <scope>NUCLEOTIDE SEQUENCE [LARGE SCALE GENOMIC DNA]</scope>
    <source>
        <strain evidence="2">910700640</strain>
    </source>
</reference>
<dbReference type="GO" id="GO:0005740">
    <property type="term" value="C:mitochondrial envelope"/>
    <property type="evidence" value="ECO:0007669"/>
    <property type="project" value="EnsemblFungi"/>
</dbReference>
<dbReference type="Pfam" id="PF08634">
    <property type="entry name" value="Pet127"/>
    <property type="match status" value="1"/>
</dbReference>
<sequence length="723" mass="83277">MMGNHGLRNSLPNGRALILKGYQFSNFQIKIELISKIRVRNYSPSKYVRRSNNKRTTTVSEISANDSSQQGILPSQTQSIKTWNKKHDQRIDFRLNISDINHETVRTDEFKDSKLPFKRPPSLGHGLKSVLHQPVSLHSLRDSRTGIYNYSKILSDIKPEHLERQIENESEPLFITPHKDTRLLVLAKECGKKYASSTSSMTSILSQLHFLLSSNRKLNITNSSISSNFPQKGTDYSQSAHYPASVILRKVSVPNKGDIISIDSDKSLDREIILSILGHSLENFLTDNKTNKFTDSYIYSMVDKFLLRSQLDAHDDSLPNYGTFDLKTRAASAIRHDLAFIEKGKNKTNYQMNKVWGEFESLEREYYDLIRTTLLKYSLQARIGKMDGIFVAYHNISNIFGFQYLPLEELDCIIHSYLDKDFEKLVKLRKSKFMSIYGVEEYLLNYERDEQAIASAVASAEFKFSMTLLRKLLGIIEHELERTIGPDWACCKLFFKTEFESKRGSTWKKPSLTVIAIPLDKSYEDKPLHIKGLSDFEIKRKLLDIENEMSKTLAKSDGKLIGLKCQVVHDYKLNPESVVIPDFAKDNSQVLPRNLRKFVKDELRADRYSSYCKTGLETPNFFHEMDVKTWKVHAITEPITSQAEISDVYKKFTREKLDALESQSIVKLTRDHNDKKEIYDRIEKAWAQSVNGKISKKPRKATDTGEYASDFQHILRSYGNRTT</sequence>
<dbReference type="AlphaFoldDB" id="A0A0W0DKT2"/>
<dbReference type="Proteomes" id="UP000054886">
    <property type="component" value="Unassembled WGS sequence"/>
</dbReference>
<dbReference type="GO" id="GO:0000964">
    <property type="term" value="P:mitochondrial RNA 5'-end processing"/>
    <property type="evidence" value="ECO:0007669"/>
    <property type="project" value="EnsemblFungi"/>
</dbReference>
<name>A0A0W0DKT2_CANGB</name>
<organism evidence="2 3">
    <name type="scientific">Candida glabrata</name>
    <name type="common">Yeast</name>
    <name type="synonym">Torulopsis glabrata</name>
    <dbReference type="NCBI Taxonomy" id="5478"/>
    <lineage>
        <taxon>Eukaryota</taxon>
        <taxon>Fungi</taxon>
        <taxon>Dikarya</taxon>
        <taxon>Ascomycota</taxon>
        <taxon>Saccharomycotina</taxon>
        <taxon>Saccharomycetes</taxon>
        <taxon>Saccharomycetales</taxon>
        <taxon>Saccharomycetaceae</taxon>
        <taxon>Nakaseomyces</taxon>
    </lineage>
</organism>
<evidence type="ECO:0000256" key="1">
    <source>
        <dbReference type="SAM" id="MobiDB-lite"/>
    </source>
</evidence>
<dbReference type="PANTHER" id="PTHR31014">
    <property type="entry name" value="MITOCHONDRIAL TRANSLATION SYSTEM COMPONENT PET127-RELATED"/>
    <property type="match status" value="1"/>
</dbReference>
<protein>
    <submittedName>
        <fullName evidence="2">Putative mitochondrial translation system component PET127</fullName>
    </submittedName>
</protein>
<dbReference type="EMBL" id="LLZZ01000022">
    <property type="protein sequence ID" value="KTB12398.1"/>
    <property type="molecule type" value="Genomic_DNA"/>
</dbReference>
<feature type="region of interest" description="Disordered" evidence="1">
    <location>
        <begin position="50"/>
        <end position="74"/>
    </location>
</feature>
<dbReference type="InterPro" id="IPR013943">
    <property type="entry name" value="Pet127"/>
</dbReference>
<dbReference type="VEuPathDB" id="FungiDB:GVI51_F01133"/>
<dbReference type="VEuPathDB" id="FungiDB:CAGL0F01331g"/>
<evidence type="ECO:0000313" key="3">
    <source>
        <dbReference type="Proteomes" id="UP000054886"/>
    </source>
</evidence>